<feature type="compositionally biased region" description="Polar residues" evidence="1">
    <location>
        <begin position="127"/>
        <end position="138"/>
    </location>
</feature>
<evidence type="ECO:0000313" key="2">
    <source>
        <dbReference type="EMBL" id="EGC30554.1"/>
    </source>
</evidence>
<dbReference type="RefSeq" id="XP_003292921.1">
    <property type="nucleotide sequence ID" value="XM_003292873.1"/>
</dbReference>
<dbReference type="EMBL" id="GL871320">
    <property type="protein sequence ID" value="EGC30554.1"/>
    <property type="molecule type" value="Genomic_DNA"/>
</dbReference>
<organism evidence="2 3">
    <name type="scientific">Dictyostelium purpureum</name>
    <name type="common">Slime mold</name>
    <dbReference type="NCBI Taxonomy" id="5786"/>
    <lineage>
        <taxon>Eukaryota</taxon>
        <taxon>Amoebozoa</taxon>
        <taxon>Evosea</taxon>
        <taxon>Eumycetozoa</taxon>
        <taxon>Dictyostelia</taxon>
        <taxon>Dictyosteliales</taxon>
        <taxon>Dictyosteliaceae</taxon>
        <taxon>Dictyostelium</taxon>
    </lineage>
</organism>
<feature type="compositionally biased region" description="Low complexity" evidence="1">
    <location>
        <begin position="41"/>
        <end position="64"/>
    </location>
</feature>
<proteinExistence type="predicted"/>
<accession>F0ZZT2</accession>
<dbReference type="InParanoid" id="F0ZZT2"/>
<feature type="region of interest" description="Disordered" evidence="1">
    <location>
        <begin position="119"/>
        <end position="138"/>
    </location>
</feature>
<gene>
    <name evidence="2" type="ORF">DICPUDRAFT_83530</name>
</gene>
<evidence type="ECO:0000256" key="1">
    <source>
        <dbReference type="SAM" id="MobiDB-lite"/>
    </source>
</evidence>
<sequence>MNENHMSKVFSKKSKKHYHYKEIISINDNEDDEIISKPFLGNNNKNKIFNQGNSNKSTNNSSNKSYDDFEIDNPLNQYPPSCEYDICYCEKRNKIVIRVFRPTESLTIQQIIYAPDHEFGMKDPKSTNKNPNQLNINL</sequence>
<dbReference type="GeneID" id="10510323"/>
<feature type="region of interest" description="Disordered" evidence="1">
    <location>
        <begin position="37"/>
        <end position="72"/>
    </location>
</feature>
<protein>
    <submittedName>
        <fullName evidence="2">Uncharacterized protein</fullName>
    </submittedName>
</protein>
<dbReference type="VEuPathDB" id="AmoebaDB:DICPUDRAFT_83530"/>
<reference evidence="3" key="1">
    <citation type="journal article" date="2011" name="Genome Biol.">
        <title>Comparative genomics of the social amoebae Dictyostelium discoideum and Dictyostelium purpureum.</title>
        <authorList>
            <consortium name="US DOE Joint Genome Institute (JGI-PGF)"/>
            <person name="Sucgang R."/>
            <person name="Kuo A."/>
            <person name="Tian X."/>
            <person name="Salerno W."/>
            <person name="Parikh A."/>
            <person name="Feasley C.L."/>
            <person name="Dalin E."/>
            <person name="Tu H."/>
            <person name="Huang E."/>
            <person name="Barry K."/>
            <person name="Lindquist E."/>
            <person name="Shapiro H."/>
            <person name="Bruce D."/>
            <person name="Schmutz J."/>
            <person name="Salamov A."/>
            <person name="Fey P."/>
            <person name="Gaudet P."/>
            <person name="Anjard C."/>
            <person name="Babu M.M."/>
            <person name="Basu S."/>
            <person name="Bushmanova Y."/>
            <person name="van der Wel H."/>
            <person name="Katoh-Kurasawa M."/>
            <person name="Dinh C."/>
            <person name="Coutinho P.M."/>
            <person name="Saito T."/>
            <person name="Elias M."/>
            <person name="Schaap P."/>
            <person name="Kay R.R."/>
            <person name="Henrissat B."/>
            <person name="Eichinger L."/>
            <person name="Rivero F."/>
            <person name="Putnam N.H."/>
            <person name="West C.M."/>
            <person name="Loomis W.F."/>
            <person name="Chisholm R.L."/>
            <person name="Shaulsky G."/>
            <person name="Strassmann J.E."/>
            <person name="Queller D.C."/>
            <person name="Kuspa A."/>
            <person name="Grigoriev I.V."/>
        </authorList>
    </citation>
    <scope>NUCLEOTIDE SEQUENCE [LARGE SCALE GENOMIC DNA]</scope>
    <source>
        <strain evidence="3">QSDP1</strain>
    </source>
</reference>
<dbReference type="Proteomes" id="UP000001064">
    <property type="component" value="Unassembled WGS sequence"/>
</dbReference>
<name>F0ZZT2_DICPU</name>
<evidence type="ECO:0000313" key="3">
    <source>
        <dbReference type="Proteomes" id="UP000001064"/>
    </source>
</evidence>
<dbReference type="AlphaFoldDB" id="F0ZZT2"/>
<keyword evidence="3" id="KW-1185">Reference proteome</keyword>
<dbReference type="KEGG" id="dpp:DICPUDRAFT_83530"/>